<dbReference type="PANTHER" id="PTHR28079:SF1">
    <property type="entry name" value="RNA POLYMERASE I-SPECIFIC TRANSCRIPTION INITIATION FACTOR RRN5"/>
    <property type="match status" value="1"/>
</dbReference>
<dbReference type="HOGENOM" id="CLU_017131_0_0_1"/>
<dbReference type="EMBL" id="KI925455">
    <property type="protein sequence ID" value="ETW85678.1"/>
    <property type="molecule type" value="Genomic_DNA"/>
</dbReference>
<evidence type="ECO:0000313" key="2">
    <source>
        <dbReference type="EMBL" id="ETW85678.1"/>
    </source>
</evidence>
<feature type="compositionally biased region" description="Polar residues" evidence="1">
    <location>
        <begin position="273"/>
        <end position="285"/>
    </location>
</feature>
<feature type="compositionally biased region" description="Basic and acidic residues" evidence="1">
    <location>
        <begin position="669"/>
        <end position="679"/>
    </location>
</feature>
<dbReference type="AlphaFoldDB" id="W4KIJ5"/>
<feature type="compositionally biased region" description="Acidic residues" evidence="1">
    <location>
        <begin position="738"/>
        <end position="749"/>
    </location>
</feature>
<dbReference type="OrthoDB" id="2240312at2759"/>
<keyword evidence="3" id="KW-1185">Reference proteome</keyword>
<feature type="compositionally biased region" description="Acidic residues" evidence="1">
    <location>
        <begin position="656"/>
        <end position="668"/>
    </location>
</feature>
<reference evidence="2 3" key="1">
    <citation type="journal article" date="2012" name="New Phytol.">
        <title>Insight into trade-off between wood decay and parasitism from the genome of a fungal forest pathogen.</title>
        <authorList>
            <person name="Olson A."/>
            <person name="Aerts A."/>
            <person name="Asiegbu F."/>
            <person name="Belbahri L."/>
            <person name="Bouzid O."/>
            <person name="Broberg A."/>
            <person name="Canback B."/>
            <person name="Coutinho P.M."/>
            <person name="Cullen D."/>
            <person name="Dalman K."/>
            <person name="Deflorio G."/>
            <person name="van Diepen L.T."/>
            <person name="Dunand C."/>
            <person name="Duplessis S."/>
            <person name="Durling M."/>
            <person name="Gonthier P."/>
            <person name="Grimwood J."/>
            <person name="Fossdal C.G."/>
            <person name="Hansson D."/>
            <person name="Henrissat B."/>
            <person name="Hietala A."/>
            <person name="Himmelstrand K."/>
            <person name="Hoffmeister D."/>
            <person name="Hogberg N."/>
            <person name="James T.Y."/>
            <person name="Karlsson M."/>
            <person name="Kohler A."/>
            <person name="Kues U."/>
            <person name="Lee Y.H."/>
            <person name="Lin Y.C."/>
            <person name="Lind M."/>
            <person name="Lindquist E."/>
            <person name="Lombard V."/>
            <person name="Lucas S."/>
            <person name="Lunden K."/>
            <person name="Morin E."/>
            <person name="Murat C."/>
            <person name="Park J."/>
            <person name="Raffaello T."/>
            <person name="Rouze P."/>
            <person name="Salamov A."/>
            <person name="Schmutz J."/>
            <person name="Solheim H."/>
            <person name="Stahlberg J."/>
            <person name="Velez H."/>
            <person name="de Vries R.P."/>
            <person name="Wiebenga A."/>
            <person name="Woodward S."/>
            <person name="Yakovlev I."/>
            <person name="Garbelotto M."/>
            <person name="Martin F."/>
            <person name="Grigoriev I.V."/>
            <person name="Stenlid J."/>
        </authorList>
    </citation>
    <scope>NUCLEOTIDE SEQUENCE [LARGE SCALE GENOMIC DNA]</scope>
    <source>
        <strain evidence="2 3">TC 32-1</strain>
    </source>
</reference>
<dbReference type="KEGG" id="hir:HETIRDRAFT_448712"/>
<gene>
    <name evidence="2" type="ORF">HETIRDRAFT_448712</name>
</gene>
<feature type="compositionally biased region" description="Acidic residues" evidence="1">
    <location>
        <begin position="609"/>
        <end position="618"/>
    </location>
</feature>
<feature type="region of interest" description="Disordered" evidence="1">
    <location>
        <begin position="703"/>
        <end position="796"/>
    </location>
</feature>
<feature type="compositionally biased region" description="Basic and acidic residues" evidence="1">
    <location>
        <begin position="153"/>
        <end position="162"/>
    </location>
</feature>
<dbReference type="GeneID" id="20675882"/>
<feature type="compositionally biased region" description="Basic and acidic residues" evidence="1">
    <location>
        <begin position="175"/>
        <end position="184"/>
    </location>
</feature>
<evidence type="ECO:0000256" key="1">
    <source>
        <dbReference type="SAM" id="MobiDB-lite"/>
    </source>
</evidence>
<accession>W4KIJ5</accession>
<dbReference type="eggNOG" id="ENOG502RY38">
    <property type="taxonomic scope" value="Eukaryota"/>
</dbReference>
<dbReference type="RefSeq" id="XP_009542513.1">
    <property type="nucleotide sequence ID" value="XM_009544218.1"/>
</dbReference>
<feature type="region of interest" description="Disordered" evidence="1">
    <location>
        <begin position="641"/>
        <end position="679"/>
    </location>
</feature>
<dbReference type="GO" id="GO:0042790">
    <property type="term" value="P:nucleolar large rRNA transcription by RNA polymerase I"/>
    <property type="evidence" value="ECO:0007669"/>
    <property type="project" value="InterPro"/>
</dbReference>
<organism evidence="2 3">
    <name type="scientific">Heterobasidion irregulare (strain TC 32-1)</name>
    <dbReference type="NCBI Taxonomy" id="747525"/>
    <lineage>
        <taxon>Eukaryota</taxon>
        <taxon>Fungi</taxon>
        <taxon>Dikarya</taxon>
        <taxon>Basidiomycota</taxon>
        <taxon>Agaricomycotina</taxon>
        <taxon>Agaricomycetes</taxon>
        <taxon>Russulales</taxon>
        <taxon>Bondarzewiaceae</taxon>
        <taxon>Heterobasidion</taxon>
        <taxon>Heterobasidion annosum species complex</taxon>
    </lineage>
</organism>
<feature type="compositionally biased region" description="Low complexity" evidence="1">
    <location>
        <begin position="707"/>
        <end position="732"/>
    </location>
</feature>
<dbReference type="GO" id="GO:0000182">
    <property type="term" value="F:rDNA binding"/>
    <property type="evidence" value="ECO:0007669"/>
    <property type="project" value="TreeGrafter"/>
</dbReference>
<dbReference type="InParanoid" id="W4KIJ5"/>
<dbReference type="PANTHER" id="PTHR28079">
    <property type="entry name" value="RNA POLYMERASE I-SPECIFIC TRANSCRIPTION INITIATION FACTOR RRN5"/>
    <property type="match status" value="1"/>
</dbReference>
<feature type="compositionally biased region" description="Acidic residues" evidence="1">
    <location>
        <begin position="568"/>
        <end position="583"/>
    </location>
</feature>
<feature type="region of interest" description="Disordered" evidence="1">
    <location>
        <begin position="153"/>
        <end position="191"/>
    </location>
</feature>
<dbReference type="GO" id="GO:0000500">
    <property type="term" value="C:RNA polymerase I upstream activating factor complex"/>
    <property type="evidence" value="ECO:0007669"/>
    <property type="project" value="InterPro"/>
</dbReference>
<dbReference type="GO" id="GO:0006361">
    <property type="term" value="P:transcription initiation at RNA polymerase I promoter"/>
    <property type="evidence" value="ECO:0007669"/>
    <property type="project" value="TreeGrafter"/>
</dbReference>
<name>W4KIJ5_HETIT</name>
<dbReference type="InterPro" id="IPR039601">
    <property type="entry name" value="Rrn5"/>
</dbReference>
<proteinExistence type="predicted"/>
<feature type="region of interest" description="Disordered" evidence="1">
    <location>
        <begin position="567"/>
        <end position="629"/>
    </location>
</feature>
<dbReference type="GO" id="GO:0001181">
    <property type="term" value="F:RNA polymerase I general transcription initiation factor activity"/>
    <property type="evidence" value="ECO:0007669"/>
    <property type="project" value="TreeGrafter"/>
</dbReference>
<sequence>MTDGDSDDADASNFVAPDAAYILHYQQHITASRAHLAGSNSYFGKLSPSYHAPDAVWSKDEKSTFFGALARHSRLRPDLIAADIGPTKTTLDVCVYLDALHAASESRERTHGRSDRYFIPIATEASPALIAYEEDQAARLATLEPAATRRAVERMHEEEAHAHRIALRRQGGGRTSERDREREREKRKKYEKWRGDQEALWRRDALIDELDRVGLGVLDGMLREEATIAMSMQDENETDEGALPQAFAALPSASTDDANEDDEWMIDPVLRQPSRSRSQKQTPVSTRVPISPHTPLPLSSHVSSGVHTAASPMPSTPPPEFGDPGIAVPDIRNLSPASRRRLRKRLYMRRKRAQVSGSAVSLHVGRLKPGRKRKDEGEAVLSTPVSLAVKAGIKATEGGEGEAANSRKRKGIKVRGLTPQEKFKRAMDASGVNASYLSRPDIGLDLFHLSALGGLARLYATLDADARREEQDGANDTKIGTIPERMLAGPMISQLHTLVRNFVRDVAVRAIVHREKEHSLKTKVWRLGERQVVNANVEHALEEMGVEPRMQSRREYLAQLVRRFGGESELDGSEGESEGEGGEEEGRTGKRKRRLSRSADNDSSGESADTGDEDEDEEKQNGSAHTFAPVSIHRQMYAPFIHTHPPLGRGSANQGDDVEGSDDSIDEEALLREMEEEKALDKYDIAKERRAEAWIWRMLKATRGVNTEGLESSESTSESTGSTSDSTGSTESVKGEGTDEEESDEEGDQAEERKRRKRRKVDDDIEDAPIYRAPDGNKIKSAVFVDDSDEDEDDDE</sequence>
<feature type="compositionally biased region" description="Acidic residues" evidence="1">
    <location>
        <begin position="786"/>
        <end position="796"/>
    </location>
</feature>
<evidence type="ECO:0000313" key="3">
    <source>
        <dbReference type="Proteomes" id="UP000030671"/>
    </source>
</evidence>
<feature type="region of interest" description="Disordered" evidence="1">
    <location>
        <begin position="270"/>
        <end position="331"/>
    </location>
</feature>
<protein>
    <submittedName>
        <fullName evidence="2">Uncharacterized protein</fullName>
    </submittedName>
</protein>
<dbReference type="Proteomes" id="UP000030671">
    <property type="component" value="Unassembled WGS sequence"/>
</dbReference>